<name>A0A426X3Q8_ENSVE</name>
<sequence>MELSGEGELTGVHPALRSTNAHLIDDWVRVPCSIPRWSPCHVSDQGMQILVAHNRWSCKRRIPSPPKKCRRTESTPRQRKNTPRSPNYSRNSSTSPASTKRGSSSPTTVRSDLSFRCDAFGGGTGGFLMFVPFRLSLCKRSKHLVGHVLGQASRSFGQQEENDDTVFSYLEG</sequence>
<dbReference type="Proteomes" id="UP000287651">
    <property type="component" value="Unassembled WGS sequence"/>
</dbReference>
<accession>A0A426X3Q8</accession>
<feature type="region of interest" description="Disordered" evidence="1">
    <location>
        <begin position="61"/>
        <end position="109"/>
    </location>
</feature>
<feature type="compositionally biased region" description="Polar residues" evidence="1">
    <location>
        <begin position="83"/>
        <end position="109"/>
    </location>
</feature>
<dbReference type="AlphaFoldDB" id="A0A426X3Q8"/>
<dbReference type="EMBL" id="AMZH03027543">
    <property type="protein sequence ID" value="RRT34113.1"/>
    <property type="molecule type" value="Genomic_DNA"/>
</dbReference>
<reference evidence="2 3" key="1">
    <citation type="journal article" date="2014" name="Agronomy (Basel)">
        <title>A Draft Genome Sequence for Ensete ventricosum, the Drought-Tolerant Tree Against Hunger.</title>
        <authorList>
            <person name="Harrison J."/>
            <person name="Moore K.A."/>
            <person name="Paszkiewicz K."/>
            <person name="Jones T."/>
            <person name="Grant M."/>
            <person name="Ambacheew D."/>
            <person name="Muzemil S."/>
            <person name="Studholme D.J."/>
        </authorList>
    </citation>
    <scope>NUCLEOTIDE SEQUENCE [LARGE SCALE GENOMIC DNA]</scope>
</reference>
<evidence type="ECO:0000313" key="3">
    <source>
        <dbReference type="Proteomes" id="UP000287651"/>
    </source>
</evidence>
<evidence type="ECO:0000256" key="1">
    <source>
        <dbReference type="SAM" id="MobiDB-lite"/>
    </source>
</evidence>
<feature type="compositionally biased region" description="Basic residues" evidence="1">
    <location>
        <begin position="61"/>
        <end position="70"/>
    </location>
</feature>
<proteinExistence type="predicted"/>
<comment type="caution">
    <text evidence="2">The sequence shown here is derived from an EMBL/GenBank/DDBJ whole genome shotgun (WGS) entry which is preliminary data.</text>
</comment>
<organism evidence="2 3">
    <name type="scientific">Ensete ventricosum</name>
    <name type="common">Abyssinian banana</name>
    <name type="synonym">Musa ensete</name>
    <dbReference type="NCBI Taxonomy" id="4639"/>
    <lineage>
        <taxon>Eukaryota</taxon>
        <taxon>Viridiplantae</taxon>
        <taxon>Streptophyta</taxon>
        <taxon>Embryophyta</taxon>
        <taxon>Tracheophyta</taxon>
        <taxon>Spermatophyta</taxon>
        <taxon>Magnoliopsida</taxon>
        <taxon>Liliopsida</taxon>
        <taxon>Zingiberales</taxon>
        <taxon>Musaceae</taxon>
        <taxon>Ensete</taxon>
    </lineage>
</organism>
<gene>
    <name evidence="2" type="ORF">B296_00039622</name>
</gene>
<evidence type="ECO:0000313" key="2">
    <source>
        <dbReference type="EMBL" id="RRT34113.1"/>
    </source>
</evidence>
<protein>
    <submittedName>
        <fullName evidence="2">Uncharacterized protein</fullName>
    </submittedName>
</protein>